<dbReference type="Pfam" id="PF00884">
    <property type="entry name" value="Sulfatase"/>
    <property type="match status" value="1"/>
</dbReference>
<dbReference type="PROSITE" id="PS00149">
    <property type="entry name" value="SULFATASE_2"/>
    <property type="match status" value="1"/>
</dbReference>
<dbReference type="Gene3D" id="3.40.720.10">
    <property type="entry name" value="Alkaline Phosphatase, subunit A"/>
    <property type="match status" value="1"/>
</dbReference>
<dbReference type="AlphaFoldDB" id="A0A1H6ZJM0"/>
<gene>
    <name evidence="7" type="ORF">SAMN05192553_104421</name>
</gene>
<reference evidence="8" key="1">
    <citation type="submission" date="2016-10" db="EMBL/GenBank/DDBJ databases">
        <authorList>
            <person name="Varghese N."/>
            <person name="Submissions S."/>
        </authorList>
    </citation>
    <scope>NUCLEOTIDE SEQUENCE [LARGE SCALE GENOMIC DNA]</scope>
    <source>
        <strain evidence="8">IBRC-M 10761</strain>
    </source>
</reference>
<dbReference type="GO" id="GO:0004065">
    <property type="term" value="F:arylsulfatase activity"/>
    <property type="evidence" value="ECO:0007669"/>
    <property type="project" value="TreeGrafter"/>
</dbReference>
<dbReference type="CDD" id="cd16143">
    <property type="entry name" value="ARS_like"/>
    <property type="match status" value="1"/>
</dbReference>
<evidence type="ECO:0000256" key="5">
    <source>
        <dbReference type="SAM" id="SignalP"/>
    </source>
</evidence>
<dbReference type="SUPFAM" id="SSF53649">
    <property type="entry name" value="Alkaline phosphatase-like"/>
    <property type="match status" value="1"/>
</dbReference>
<dbReference type="InterPro" id="IPR017850">
    <property type="entry name" value="Alkaline_phosphatase_core_sf"/>
</dbReference>
<protein>
    <submittedName>
        <fullName evidence="7">Arylsulfatase A</fullName>
    </submittedName>
</protein>
<dbReference type="PANTHER" id="PTHR42693">
    <property type="entry name" value="ARYLSULFATASE FAMILY MEMBER"/>
    <property type="match status" value="1"/>
</dbReference>
<dbReference type="PROSITE" id="PS00523">
    <property type="entry name" value="SULFATASE_1"/>
    <property type="match status" value="1"/>
</dbReference>
<dbReference type="InterPro" id="IPR050738">
    <property type="entry name" value="Sulfatase"/>
</dbReference>
<dbReference type="InterPro" id="IPR024607">
    <property type="entry name" value="Sulfatase_CS"/>
</dbReference>
<keyword evidence="3" id="KW-0378">Hydrolase</keyword>
<keyword evidence="2" id="KW-0479">Metal-binding</keyword>
<dbReference type="InterPro" id="IPR000917">
    <property type="entry name" value="Sulfatase_N"/>
</dbReference>
<name>A0A1H6ZJM0_9BACT</name>
<evidence type="ECO:0000256" key="1">
    <source>
        <dbReference type="ARBA" id="ARBA00008779"/>
    </source>
</evidence>
<feature type="domain" description="Sulfatase N-terminal" evidence="6">
    <location>
        <begin position="33"/>
        <end position="385"/>
    </location>
</feature>
<dbReference type="Proteomes" id="UP000199403">
    <property type="component" value="Unassembled WGS sequence"/>
</dbReference>
<sequence length="519" mass="58190">MYIVERPQTLFLFVLLVVSFQTLAQTSNSTDYPNIVYILADDLGIGDVSGYNPDSKIHTKNIDRLINGGLKFTDAHTSSAVCTPTRYGIITGRYNWRSTLKNGVLGGYSKPLIPNDRLTVGKLLQEKGYHTAFVGKWHLGWDWAFEENTSNIDNLANNFEVDYTKPIKNGPKELGFTYSYGFSGSLDMPPYVYVEDSRITAVPDRVTVNVDDKGFWREGPTGSNFDHVQVLPHLTHKAVEYIQAQSNAPEPFFLYFALPAPHTPILPTTEFMGKSNTNMYGDFMLQVDDVVDQVIQALEEQGELDNTILVFTSDNGCSPKASFPELERVNHDPSYIYRGHKADIYEGGHRVPFIVHWPEKTQNAQTSSATICTTDLMATVAELVNYKLPEQAGEDSFSFLPLLTGTDEPEPLREAVVHHSIDGSFAIRKAEWKLILCPGSGGWSFPRTPEELEGLPAMQLYNLDRDPGEEQNLITNHPGKMEELKSLLTAYIQNGRSTPGALQKNDGPETWKQLHWMNE</sequence>
<evidence type="ECO:0000256" key="2">
    <source>
        <dbReference type="ARBA" id="ARBA00022723"/>
    </source>
</evidence>
<keyword evidence="5" id="KW-0732">Signal</keyword>
<keyword evidence="4" id="KW-0106">Calcium</keyword>
<dbReference type="EMBL" id="FNZH01000004">
    <property type="protein sequence ID" value="SEJ51727.1"/>
    <property type="molecule type" value="Genomic_DNA"/>
</dbReference>
<dbReference type="STRING" id="1416801.SAMN05192553_104421"/>
<keyword evidence="8" id="KW-1185">Reference proteome</keyword>
<comment type="similarity">
    <text evidence="1">Belongs to the sulfatase family.</text>
</comment>
<feature type="chain" id="PRO_5011794509" evidence="5">
    <location>
        <begin position="25"/>
        <end position="519"/>
    </location>
</feature>
<evidence type="ECO:0000313" key="8">
    <source>
        <dbReference type="Proteomes" id="UP000199403"/>
    </source>
</evidence>
<proteinExistence type="inferred from homology"/>
<dbReference type="OrthoDB" id="9764377at2"/>
<evidence type="ECO:0000256" key="3">
    <source>
        <dbReference type="ARBA" id="ARBA00022801"/>
    </source>
</evidence>
<evidence type="ECO:0000313" key="7">
    <source>
        <dbReference type="EMBL" id="SEJ51727.1"/>
    </source>
</evidence>
<evidence type="ECO:0000256" key="4">
    <source>
        <dbReference type="ARBA" id="ARBA00022837"/>
    </source>
</evidence>
<feature type="signal peptide" evidence="5">
    <location>
        <begin position="1"/>
        <end position="24"/>
    </location>
</feature>
<dbReference type="Gene3D" id="3.30.1120.10">
    <property type="match status" value="1"/>
</dbReference>
<accession>A0A1H6ZJM0</accession>
<dbReference type="RefSeq" id="WP_092175923.1">
    <property type="nucleotide sequence ID" value="NZ_FNZH01000004.1"/>
</dbReference>
<evidence type="ECO:0000259" key="6">
    <source>
        <dbReference type="Pfam" id="PF00884"/>
    </source>
</evidence>
<dbReference type="GO" id="GO:0046872">
    <property type="term" value="F:metal ion binding"/>
    <property type="evidence" value="ECO:0007669"/>
    <property type="project" value="UniProtKB-KW"/>
</dbReference>
<organism evidence="7 8">
    <name type="scientific">Cyclobacterium xiamenense</name>
    <dbReference type="NCBI Taxonomy" id="1297121"/>
    <lineage>
        <taxon>Bacteria</taxon>
        <taxon>Pseudomonadati</taxon>
        <taxon>Bacteroidota</taxon>
        <taxon>Cytophagia</taxon>
        <taxon>Cytophagales</taxon>
        <taxon>Cyclobacteriaceae</taxon>
        <taxon>Cyclobacterium</taxon>
    </lineage>
</organism>
<dbReference type="PANTHER" id="PTHR42693:SF53">
    <property type="entry name" value="ENDO-4-O-SULFATASE"/>
    <property type="match status" value="1"/>
</dbReference>